<evidence type="ECO:0000256" key="4">
    <source>
        <dbReference type="SAM" id="MobiDB-lite"/>
    </source>
</evidence>
<accession>A0A9K3KPA6</accession>
<evidence type="ECO:0000313" key="5">
    <source>
        <dbReference type="EMBL" id="KAG7347513.1"/>
    </source>
</evidence>
<name>A0A9K3KPA6_9STRA</name>
<keyword evidence="2 3" id="KW-0802">TPR repeat</keyword>
<reference evidence="5" key="2">
    <citation type="submission" date="2021-04" db="EMBL/GenBank/DDBJ databases">
        <authorList>
            <person name="Podell S."/>
        </authorList>
    </citation>
    <scope>NUCLEOTIDE SEQUENCE</scope>
    <source>
        <strain evidence="5">Hildebrandi</strain>
    </source>
</reference>
<reference evidence="5" key="1">
    <citation type="journal article" date="2021" name="Sci. Rep.">
        <title>Diploid genomic architecture of Nitzschia inconspicua, an elite biomass production diatom.</title>
        <authorList>
            <person name="Oliver A."/>
            <person name="Podell S."/>
            <person name="Pinowska A."/>
            <person name="Traller J.C."/>
            <person name="Smith S.R."/>
            <person name="McClure R."/>
            <person name="Beliaev A."/>
            <person name="Bohutskyi P."/>
            <person name="Hill E.A."/>
            <person name="Rabines A."/>
            <person name="Zheng H."/>
            <person name="Allen L.Z."/>
            <person name="Kuo A."/>
            <person name="Grigoriev I.V."/>
            <person name="Allen A.E."/>
            <person name="Hazlebeck D."/>
            <person name="Allen E.E."/>
        </authorList>
    </citation>
    <scope>NUCLEOTIDE SEQUENCE</scope>
    <source>
        <strain evidence="5">Hildebrandi</strain>
    </source>
</reference>
<dbReference type="InterPro" id="IPR019734">
    <property type="entry name" value="TPR_rpt"/>
</dbReference>
<dbReference type="PROSITE" id="PS50005">
    <property type="entry name" value="TPR"/>
    <property type="match status" value="2"/>
</dbReference>
<dbReference type="PANTHER" id="PTHR22904:SF523">
    <property type="entry name" value="STRESS-INDUCED-PHOSPHOPROTEIN 1"/>
    <property type="match status" value="1"/>
</dbReference>
<feature type="repeat" description="TPR" evidence="3">
    <location>
        <begin position="541"/>
        <end position="574"/>
    </location>
</feature>
<comment type="caution">
    <text evidence="5">The sequence shown here is derived from an EMBL/GenBank/DDBJ whole genome shotgun (WGS) entry which is preliminary data.</text>
</comment>
<feature type="compositionally biased region" description="Basic and acidic residues" evidence="4">
    <location>
        <begin position="48"/>
        <end position="60"/>
    </location>
</feature>
<dbReference type="GO" id="GO:0051879">
    <property type="term" value="F:Hsp90 protein binding"/>
    <property type="evidence" value="ECO:0007669"/>
    <property type="project" value="TreeGrafter"/>
</dbReference>
<organism evidence="5 6">
    <name type="scientific">Nitzschia inconspicua</name>
    <dbReference type="NCBI Taxonomy" id="303405"/>
    <lineage>
        <taxon>Eukaryota</taxon>
        <taxon>Sar</taxon>
        <taxon>Stramenopiles</taxon>
        <taxon>Ochrophyta</taxon>
        <taxon>Bacillariophyta</taxon>
        <taxon>Bacillariophyceae</taxon>
        <taxon>Bacillariophycidae</taxon>
        <taxon>Bacillariales</taxon>
        <taxon>Bacillariaceae</taxon>
        <taxon>Nitzschia</taxon>
    </lineage>
</organism>
<feature type="region of interest" description="Disordered" evidence="4">
    <location>
        <begin position="188"/>
        <end position="208"/>
    </location>
</feature>
<evidence type="ECO:0000313" key="6">
    <source>
        <dbReference type="Proteomes" id="UP000693970"/>
    </source>
</evidence>
<dbReference type="EMBL" id="JAGRRH010000020">
    <property type="protein sequence ID" value="KAG7347513.1"/>
    <property type="molecule type" value="Genomic_DNA"/>
</dbReference>
<protein>
    <submittedName>
        <fullName evidence="5">Tetratricopeptide repeat protein</fullName>
    </submittedName>
</protein>
<dbReference type="SMART" id="SM00028">
    <property type="entry name" value="TPR"/>
    <property type="match status" value="3"/>
</dbReference>
<proteinExistence type="predicted"/>
<feature type="region of interest" description="Disordered" evidence="4">
    <location>
        <begin position="1"/>
        <end position="81"/>
    </location>
</feature>
<dbReference type="AlphaFoldDB" id="A0A9K3KPA6"/>
<dbReference type="OrthoDB" id="2423701at2759"/>
<keyword evidence="1" id="KW-0677">Repeat</keyword>
<sequence>MAAESSPPTATAKALETEASMSSSSVTDDSAVISTTQAKRPGRAGNIDYDKWDKKARDLVQDVEQQDQEEQEASKKALGLDGKYALSAAEKEERQKAKNAKMVKKKLEQFQKRESSVREELRELLGPVNLDDETKSSDGPKTVRITRDMIDAGKRVVCISDTSGASQNDTIVLTADLSLLESKMKANATQTPKAYPEDSENAVEEKQQEEEKERKIFGIIKCFLSNVHNCTILIKCKVISGTLELSHCTNVVVKVEKEATIATVQADLCEDLTIAFNDAPSGKNMQDMPGQKRIYWGQDKEDRIFHAGVKNTKVQIYRDGYLETERTVDYVKDGAKAIGNASEKEFQFVTSCGEDGELMTEAVVREGSTTGQNARPMTKRDLEAEKQRREKAANMAVHMAENMIKFKEVNKEGAKKVVKSTDDNTTVVDEAANEEDELEEVYASMSKEEIDAVVKECDQNKARGNEAFGAGEYAQAILLYSLALDKADELPDANDPCPAKKQLFPRDVVLSNRAASFLKLGQHEKAAADAQRARKINPQNVKALFRHGLALHAMKDYEAAIPVLAEAHKIEPKNKQIKEALQFAEVRMNQEMRKRMQGSNQ</sequence>
<dbReference type="PANTHER" id="PTHR22904">
    <property type="entry name" value="TPR REPEAT CONTAINING PROTEIN"/>
    <property type="match status" value="1"/>
</dbReference>
<evidence type="ECO:0000256" key="3">
    <source>
        <dbReference type="PROSITE-ProRule" id="PRU00339"/>
    </source>
</evidence>
<evidence type="ECO:0000256" key="2">
    <source>
        <dbReference type="ARBA" id="ARBA00022803"/>
    </source>
</evidence>
<evidence type="ECO:0000256" key="1">
    <source>
        <dbReference type="ARBA" id="ARBA00022737"/>
    </source>
</evidence>
<gene>
    <name evidence="5" type="ORF">IV203_016218</name>
</gene>
<feature type="compositionally biased region" description="Low complexity" evidence="4">
    <location>
        <begin position="17"/>
        <end position="36"/>
    </location>
</feature>
<dbReference type="Proteomes" id="UP000693970">
    <property type="component" value="Unassembled WGS sequence"/>
</dbReference>
<keyword evidence="6" id="KW-1185">Reference proteome</keyword>
<feature type="repeat" description="TPR" evidence="3">
    <location>
        <begin position="507"/>
        <end position="540"/>
    </location>
</feature>